<feature type="compositionally biased region" description="Basic and acidic residues" evidence="1">
    <location>
        <begin position="84"/>
        <end position="96"/>
    </location>
</feature>
<feature type="region of interest" description="Disordered" evidence="1">
    <location>
        <begin position="84"/>
        <end position="109"/>
    </location>
</feature>
<dbReference type="Pfam" id="PF20587">
    <property type="entry name" value="DUF6789"/>
    <property type="match status" value="1"/>
</dbReference>
<feature type="compositionally biased region" description="Acidic residues" evidence="1">
    <location>
        <begin position="97"/>
        <end position="107"/>
    </location>
</feature>
<keyword evidence="4" id="KW-1185">Reference proteome</keyword>
<dbReference type="Proteomes" id="UP000716291">
    <property type="component" value="Unassembled WGS sequence"/>
</dbReference>
<gene>
    <name evidence="3" type="ORF">G6F64_013735</name>
</gene>
<evidence type="ECO:0000313" key="4">
    <source>
        <dbReference type="Proteomes" id="UP000716291"/>
    </source>
</evidence>
<name>A0A9P6WUU8_RHIOR</name>
<dbReference type="InterPro" id="IPR046739">
    <property type="entry name" value="DUF6789"/>
</dbReference>
<evidence type="ECO:0000313" key="3">
    <source>
        <dbReference type="EMBL" id="KAG1291840.1"/>
    </source>
</evidence>
<feature type="transmembrane region" description="Helical" evidence="2">
    <location>
        <begin position="184"/>
        <end position="206"/>
    </location>
</feature>
<comment type="caution">
    <text evidence="3">The sequence shown here is derived from an EMBL/GenBank/DDBJ whole genome shotgun (WGS) entry which is preliminary data.</text>
</comment>
<feature type="transmembrane region" description="Helical" evidence="2">
    <location>
        <begin position="12"/>
        <end position="34"/>
    </location>
</feature>
<evidence type="ECO:0000256" key="2">
    <source>
        <dbReference type="SAM" id="Phobius"/>
    </source>
</evidence>
<protein>
    <submittedName>
        <fullName evidence="3">Uncharacterized protein</fullName>
    </submittedName>
</protein>
<sequence length="227" mass="24741">MSCYVRSMVAGFVATVALSLLMLMKGAMGLMPELNPIAMLTEMAHAKMGMPASPMVGWVAHFMIGTVVWGILFQLLLAHDDDRSDANGRRRPVRDEPGDDGADDDPDDAPHLGRSAGLHLWSAQCQFVRCSDCNFLMSRNCHIEDTKMMKDTEATAEREIPPDNSTLYVGLGLGLGSYVTATSVLAGFVCPVCVVAAPALLATGVYQKIRNRSRRPENRSEIQIKAR</sequence>
<reference evidence="3" key="1">
    <citation type="journal article" date="2020" name="Microb. Genom.">
        <title>Genetic diversity of clinical and environmental Mucorales isolates obtained from an investigation of mucormycosis cases among solid organ transplant recipients.</title>
        <authorList>
            <person name="Nguyen M.H."/>
            <person name="Kaul D."/>
            <person name="Muto C."/>
            <person name="Cheng S.J."/>
            <person name="Richter R.A."/>
            <person name="Bruno V.M."/>
            <person name="Liu G."/>
            <person name="Beyhan S."/>
            <person name="Sundermann A.J."/>
            <person name="Mounaud S."/>
            <person name="Pasculle A.W."/>
            <person name="Nierman W.C."/>
            <person name="Driscoll E."/>
            <person name="Cumbie R."/>
            <person name="Clancy C.J."/>
            <person name="Dupont C.L."/>
        </authorList>
    </citation>
    <scope>NUCLEOTIDE SEQUENCE</scope>
    <source>
        <strain evidence="3">GL11</strain>
    </source>
</reference>
<feature type="transmembrane region" description="Helical" evidence="2">
    <location>
        <begin position="55"/>
        <end position="77"/>
    </location>
</feature>
<proteinExistence type="predicted"/>
<keyword evidence="2" id="KW-0812">Transmembrane</keyword>
<evidence type="ECO:0000256" key="1">
    <source>
        <dbReference type="SAM" id="MobiDB-lite"/>
    </source>
</evidence>
<dbReference type="EMBL" id="JAANQT010006287">
    <property type="protein sequence ID" value="KAG1291840.1"/>
    <property type="molecule type" value="Genomic_DNA"/>
</dbReference>
<keyword evidence="2" id="KW-1133">Transmembrane helix</keyword>
<organism evidence="3 4">
    <name type="scientific">Rhizopus oryzae</name>
    <name type="common">Mucormycosis agent</name>
    <name type="synonym">Rhizopus arrhizus var. delemar</name>
    <dbReference type="NCBI Taxonomy" id="64495"/>
    <lineage>
        <taxon>Eukaryota</taxon>
        <taxon>Fungi</taxon>
        <taxon>Fungi incertae sedis</taxon>
        <taxon>Mucoromycota</taxon>
        <taxon>Mucoromycotina</taxon>
        <taxon>Mucoromycetes</taxon>
        <taxon>Mucorales</taxon>
        <taxon>Mucorineae</taxon>
        <taxon>Rhizopodaceae</taxon>
        <taxon>Rhizopus</taxon>
    </lineage>
</organism>
<accession>A0A9P6WUU8</accession>
<dbReference type="AlphaFoldDB" id="A0A9P6WUU8"/>
<keyword evidence="2" id="KW-0472">Membrane</keyword>